<dbReference type="OrthoDB" id="223631at2"/>
<evidence type="ECO:0000259" key="2">
    <source>
        <dbReference type="Pfam" id="PF07583"/>
    </source>
</evidence>
<dbReference type="Pfam" id="PF07587">
    <property type="entry name" value="PSD1"/>
    <property type="match status" value="1"/>
</dbReference>
<dbReference type="Pfam" id="PF07583">
    <property type="entry name" value="PSCyt2"/>
    <property type="match status" value="1"/>
</dbReference>
<reference evidence="4 5" key="2">
    <citation type="submission" date="2019-01" db="EMBL/GenBank/DDBJ databases">
        <title>Tautonia sociabilis, a novel thermotolerant planctomycete of Isosphaeraceae family, isolated from a 4000 m deep subterranean habitat.</title>
        <authorList>
            <person name="Kovaleva O.L."/>
            <person name="Elcheninov A.G."/>
            <person name="Van Heerden E."/>
            <person name="Toshchakov S.V."/>
            <person name="Novikov A."/>
            <person name="Bonch-Osmolovskaya E.A."/>
            <person name="Kublanov I.V."/>
        </authorList>
    </citation>
    <scope>NUCLEOTIDE SEQUENCE [LARGE SCALE GENOMIC DNA]</scope>
    <source>
        <strain evidence="4 5">GM2012</strain>
    </source>
</reference>
<keyword evidence="5" id="KW-1185">Reference proteome</keyword>
<evidence type="ECO:0000259" key="3">
    <source>
        <dbReference type="Pfam" id="PF07587"/>
    </source>
</evidence>
<dbReference type="AlphaFoldDB" id="A0A432MPZ4"/>
<dbReference type="EMBL" id="RYZH01000002">
    <property type="protein sequence ID" value="RUL89502.1"/>
    <property type="molecule type" value="Genomic_DNA"/>
</dbReference>
<feature type="domain" description="DUF1549" evidence="2">
    <location>
        <begin position="366"/>
        <end position="548"/>
    </location>
</feature>
<dbReference type="PROSITE" id="PS51257">
    <property type="entry name" value="PROKAR_LIPOPROTEIN"/>
    <property type="match status" value="1"/>
</dbReference>
<name>A0A432MPZ4_9BACT</name>
<gene>
    <name evidence="4" type="ORF">TsocGM_01660</name>
</gene>
<dbReference type="Gene3D" id="2.60.40.1080">
    <property type="match status" value="2"/>
</dbReference>
<proteinExistence type="predicted"/>
<evidence type="ECO:0000313" key="4">
    <source>
        <dbReference type="EMBL" id="RUL89502.1"/>
    </source>
</evidence>
<dbReference type="InterPro" id="IPR011444">
    <property type="entry name" value="DUF1549"/>
</dbReference>
<dbReference type="PANTHER" id="PTHR35889:SF3">
    <property type="entry name" value="F-BOX DOMAIN-CONTAINING PROTEIN"/>
    <property type="match status" value="1"/>
</dbReference>
<sequence>MRDRATRRSWVALIVVGLLSGCGGPPAHPPTEEPITTVPVKQGGTDLAEVVGEEAGPPAPEPPAVSSVSIEPSRATLLPDDEGLQFLVSTEGEQGGTADLTAEVSWRVEPKGVVEIGPGGYARAIGPGQATVTAIAPDGSEATAELVVDGSSDRPWNFAVDVVPIFTRFGCNGGGCHGKATGQNGFHLSLFGYDPSRDHQALTRDSGGRRLALLDPEFSLLLRKASGRVPHGGGRALPVDSDSYRTLLDWIADGAPERRGSGHGEIVAVEVHPQDVRLDAPGPQQLRVVARFADGHERDVTRLSRFDVKDDTTASVDEYGRAELLRRSETDLIVRYKTAVISSRLATLINPELEFDFDSLPRRNLIDEHLFARLESLKVPPSPPSDDATFLRRATLDLTGQQPRPDEIRAFLEDEDPEKRAKLVDRLMQEPLFVDFWNNKIGDLLQISQARFPEGVYRYNDWVEAQVAANRPWDEFVRELLTALGDPSALEGGPVNYALEGQDARERAELTAQRFLGQRFRCAQCHDHPFDVWTQDDYYGLAAFFAKVGRASPRPGQMMNAGLVTVNPDGFITHLRTGEKADPILPGGQAVECSPGDDPRIALADWMTAPDNPYFSRAAANWVWAQFFGRGLAEPADDLSAGNPPVHPELLDALAADFVAHDFDLRHLIRTVATSEAYGLSSTPVPGNEQDTRLFSHQMPRPLSAYQMADALAQATDTELRFSLVRGGGRGTVTTMKAVQVDDPAIASTLLDTFGRCPRVGGCSPVATPTLSLRQALLLIGGSEIDDRIVRFNGYLASLLEFDPTPGEIVENLYLRTLCRKPTEEESEHWSALIESADSIREASEDLFWALLNCREFAFNH</sequence>
<accession>A0A432MPZ4</accession>
<dbReference type="InterPro" id="IPR008964">
    <property type="entry name" value="Invasin/intimin_cell_adhesion"/>
</dbReference>
<dbReference type="Proteomes" id="UP000280296">
    <property type="component" value="Unassembled WGS sequence"/>
</dbReference>
<dbReference type="PANTHER" id="PTHR35889">
    <property type="entry name" value="CYCLOINULO-OLIGOSACCHARIDE FRUCTANOTRANSFERASE-RELATED"/>
    <property type="match status" value="1"/>
</dbReference>
<organism evidence="4 5">
    <name type="scientific">Tautonia sociabilis</name>
    <dbReference type="NCBI Taxonomy" id="2080755"/>
    <lineage>
        <taxon>Bacteria</taxon>
        <taxon>Pseudomonadati</taxon>
        <taxon>Planctomycetota</taxon>
        <taxon>Planctomycetia</taxon>
        <taxon>Isosphaerales</taxon>
        <taxon>Isosphaeraceae</taxon>
        <taxon>Tautonia</taxon>
    </lineage>
</organism>
<dbReference type="SUPFAM" id="SSF49373">
    <property type="entry name" value="Invasin/intimin cell-adhesion fragments"/>
    <property type="match status" value="1"/>
</dbReference>
<feature type="signal peptide" evidence="1">
    <location>
        <begin position="1"/>
        <end position="27"/>
    </location>
</feature>
<keyword evidence="1" id="KW-0732">Signal</keyword>
<dbReference type="InterPro" id="IPR022655">
    <property type="entry name" value="DUF1553"/>
</dbReference>
<feature type="chain" id="PRO_5018985993" evidence="1">
    <location>
        <begin position="28"/>
        <end position="861"/>
    </location>
</feature>
<comment type="caution">
    <text evidence="4">The sequence shown here is derived from an EMBL/GenBank/DDBJ whole genome shotgun (WGS) entry which is preliminary data.</text>
</comment>
<dbReference type="RefSeq" id="WP_126723578.1">
    <property type="nucleotide sequence ID" value="NZ_RYZH01000002.1"/>
</dbReference>
<protein>
    <submittedName>
        <fullName evidence="4">DUF1549 domain-containing protein</fullName>
    </submittedName>
</protein>
<evidence type="ECO:0000313" key="5">
    <source>
        <dbReference type="Proteomes" id="UP000280296"/>
    </source>
</evidence>
<feature type="domain" description="DUF1553" evidence="3">
    <location>
        <begin position="600"/>
        <end position="832"/>
    </location>
</feature>
<reference evidence="4 5" key="1">
    <citation type="submission" date="2018-12" db="EMBL/GenBank/DDBJ databases">
        <authorList>
            <person name="Toschakov S.V."/>
        </authorList>
    </citation>
    <scope>NUCLEOTIDE SEQUENCE [LARGE SCALE GENOMIC DNA]</scope>
    <source>
        <strain evidence="4 5">GM2012</strain>
    </source>
</reference>
<evidence type="ECO:0000256" key="1">
    <source>
        <dbReference type="SAM" id="SignalP"/>
    </source>
</evidence>